<dbReference type="OrthoDB" id="26581at2759"/>
<dbReference type="PANTHER" id="PTHR45661">
    <property type="entry name" value="SURFACE ANTIGEN"/>
    <property type="match status" value="1"/>
</dbReference>
<evidence type="ECO:0008006" key="3">
    <source>
        <dbReference type="Google" id="ProtNLM"/>
    </source>
</evidence>
<dbReference type="Pfam" id="PF13306">
    <property type="entry name" value="LRR_5"/>
    <property type="match status" value="3"/>
</dbReference>
<dbReference type="InParanoid" id="A2EDL8"/>
<accession>A2EDL8</accession>
<dbReference type="SMR" id="A2EDL8"/>
<organism evidence="1 2">
    <name type="scientific">Trichomonas vaginalis (strain ATCC PRA-98 / G3)</name>
    <dbReference type="NCBI Taxonomy" id="412133"/>
    <lineage>
        <taxon>Eukaryota</taxon>
        <taxon>Metamonada</taxon>
        <taxon>Parabasalia</taxon>
        <taxon>Trichomonadida</taxon>
        <taxon>Trichomonadidae</taxon>
        <taxon>Trichomonas</taxon>
    </lineage>
</organism>
<dbReference type="Gene3D" id="3.80.10.10">
    <property type="entry name" value="Ribonuclease Inhibitor"/>
    <property type="match status" value="2"/>
</dbReference>
<dbReference type="InterPro" id="IPR026906">
    <property type="entry name" value="LRR_5"/>
</dbReference>
<reference evidence="1" key="1">
    <citation type="submission" date="2006-10" db="EMBL/GenBank/DDBJ databases">
        <authorList>
            <person name="Amadeo P."/>
            <person name="Zhao Q."/>
            <person name="Wortman J."/>
            <person name="Fraser-Liggett C."/>
            <person name="Carlton J."/>
        </authorList>
    </citation>
    <scope>NUCLEOTIDE SEQUENCE</scope>
    <source>
        <strain evidence="1">G3</strain>
    </source>
</reference>
<keyword evidence="2" id="KW-1185">Reference proteome</keyword>
<dbReference type="VEuPathDB" id="TrichDB:TVAGG3_0905980"/>
<gene>
    <name evidence="1" type="ORF">TVAG_133410</name>
</gene>
<name>A2EDL8_TRIV3</name>
<dbReference type="PANTHER" id="PTHR45661:SF3">
    <property type="entry name" value="IG-LIKE DOMAIN-CONTAINING PROTEIN"/>
    <property type="match status" value="1"/>
</dbReference>
<protein>
    <recommendedName>
        <fullName evidence="3">Surface antigen BspA-like</fullName>
    </recommendedName>
</protein>
<dbReference type="AlphaFoldDB" id="A2EDL8"/>
<evidence type="ECO:0000313" key="1">
    <source>
        <dbReference type="EMBL" id="EAY09283.1"/>
    </source>
</evidence>
<evidence type="ECO:0000313" key="2">
    <source>
        <dbReference type="Proteomes" id="UP000001542"/>
    </source>
</evidence>
<dbReference type="EMBL" id="DS113361">
    <property type="protein sequence ID" value="EAY09283.1"/>
    <property type="molecule type" value="Genomic_DNA"/>
</dbReference>
<dbReference type="InterPro" id="IPR053139">
    <property type="entry name" value="Surface_bspA-like"/>
</dbReference>
<dbReference type="SUPFAM" id="SSF52058">
    <property type="entry name" value="L domain-like"/>
    <property type="match status" value="1"/>
</dbReference>
<dbReference type="VEuPathDB" id="TrichDB:TVAG_133410"/>
<proteinExistence type="predicted"/>
<dbReference type="Proteomes" id="UP000001542">
    <property type="component" value="Unassembled WGS sequence"/>
</dbReference>
<dbReference type="InterPro" id="IPR032675">
    <property type="entry name" value="LRR_dom_sf"/>
</dbReference>
<sequence>MLKSSLFATYISKTPILSQTIQTYPNEGRITITSQNDMNSYVYGSYTTLEVLNYDSSVMNSCNFNVKILKFSPSITILTTLSLNYWNSKTIKNLEEIILCPSIKTISESCFVGFNNLTKINLENVHQLGHGTFTGTNINTITLPIDIACESPFVNCKNLEKITFSGEGSTFDLRVLDGLFKVPKISFLNNNAFAEKNYGFYNLQNKELYVYVENDLSEFQIPDEVEIINPNAFNYLTKPLKVTVHSKISKLMGHEYVKSKISSIKFLSQDILKLPDYSFTNWSNLQTVEFSSKIISMGYGSFANCTELKEINLPDIFSISDYAFYKCRKLEKISVPNVQVIGEYAFWHCDKLTNIEFPRELYHIDQYCFAYCKSLKNINVGRQLTKIPGFAFISSKLETFEITNKIMFVNGSSFAFCRNLKLIVPDDHPIFGVTSHELYIKSSMTVVCVFGLQEEIYEVSDGMKSFDELSLQLSEYDFLIRSGYYYNSDNNDDIIMVLNSDRIPIIKLAQSVISLDESAMSYCFYTPFSINKTSYKMINPTKRPEQYRDNIGCPKVCLAQT</sequence>
<reference evidence="1" key="2">
    <citation type="journal article" date="2007" name="Science">
        <title>Draft genome sequence of the sexually transmitted pathogen Trichomonas vaginalis.</title>
        <authorList>
            <person name="Carlton J.M."/>
            <person name="Hirt R.P."/>
            <person name="Silva J.C."/>
            <person name="Delcher A.L."/>
            <person name="Schatz M."/>
            <person name="Zhao Q."/>
            <person name="Wortman J.R."/>
            <person name="Bidwell S.L."/>
            <person name="Alsmark U.C.M."/>
            <person name="Besteiro S."/>
            <person name="Sicheritz-Ponten T."/>
            <person name="Noel C.J."/>
            <person name="Dacks J.B."/>
            <person name="Foster P.G."/>
            <person name="Simillion C."/>
            <person name="Van de Peer Y."/>
            <person name="Miranda-Saavedra D."/>
            <person name="Barton G.J."/>
            <person name="Westrop G.D."/>
            <person name="Mueller S."/>
            <person name="Dessi D."/>
            <person name="Fiori P.L."/>
            <person name="Ren Q."/>
            <person name="Paulsen I."/>
            <person name="Zhang H."/>
            <person name="Bastida-Corcuera F.D."/>
            <person name="Simoes-Barbosa A."/>
            <person name="Brown M.T."/>
            <person name="Hayes R.D."/>
            <person name="Mukherjee M."/>
            <person name="Okumura C.Y."/>
            <person name="Schneider R."/>
            <person name="Smith A.J."/>
            <person name="Vanacova S."/>
            <person name="Villalvazo M."/>
            <person name="Haas B.J."/>
            <person name="Pertea M."/>
            <person name="Feldblyum T.V."/>
            <person name="Utterback T.R."/>
            <person name="Shu C.L."/>
            <person name="Osoegawa K."/>
            <person name="de Jong P.J."/>
            <person name="Hrdy I."/>
            <person name="Horvathova L."/>
            <person name="Zubacova Z."/>
            <person name="Dolezal P."/>
            <person name="Malik S.B."/>
            <person name="Logsdon J.M. Jr."/>
            <person name="Henze K."/>
            <person name="Gupta A."/>
            <person name="Wang C.C."/>
            <person name="Dunne R.L."/>
            <person name="Upcroft J.A."/>
            <person name="Upcroft P."/>
            <person name="White O."/>
            <person name="Salzberg S.L."/>
            <person name="Tang P."/>
            <person name="Chiu C.-H."/>
            <person name="Lee Y.-S."/>
            <person name="Embley T.M."/>
            <person name="Coombs G.H."/>
            <person name="Mottram J.C."/>
            <person name="Tachezy J."/>
            <person name="Fraser-Liggett C.M."/>
            <person name="Johnson P.J."/>
        </authorList>
    </citation>
    <scope>NUCLEOTIDE SEQUENCE [LARGE SCALE GENOMIC DNA]</scope>
    <source>
        <strain evidence="1">G3</strain>
    </source>
</reference>